<dbReference type="Proteomes" id="UP000105007">
    <property type="component" value="Segment"/>
</dbReference>
<evidence type="ECO:0000256" key="4">
    <source>
        <dbReference type="ARBA" id="ARBA00016965"/>
    </source>
</evidence>
<dbReference type="OrthoDB" id="9366at10239"/>
<comment type="catalytic activity">
    <reaction evidence="11">
        <text>RNA(n) + a ribonucleoside 5'-triphosphate = RNA(n+1) + diphosphate</text>
        <dbReference type="Rhea" id="RHEA:21248"/>
        <dbReference type="Rhea" id="RHEA-COMP:14527"/>
        <dbReference type="Rhea" id="RHEA-COMP:17342"/>
        <dbReference type="ChEBI" id="CHEBI:33019"/>
        <dbReference type="ChEBI" id="CHEBI:61557"/>
        <dbReference type="ChEBI" id="CHEBI:140395"/>
        <dbReference type="EC" id="2.7.7.6"/>
    </reaction>
</comment>
<comment type="subcellular location">
    <subcellularLocation>
        <location evidence="1">Virion</location>
    </subcellularLocation>
</comment>
<evidence type="ECO:0000256" key="11">
    <source>
        <dbReference type="ARBA" id="ARBA00048552"/>
    </source>
</evidence>
<dbReference type="GO" id="GO:0003677">
    <property type="term" value="F:DNA binding"/>
    <property type="evidence" value="ECO:0007669"/>
    <property type="project" value="InterPro"/>
</dbReference>
<name>A0A0H4Y1G3_9POXV</name>
<dbReference type="RefSeq" id="YP_009162500.1">
    <property type="nucleotide sequence ID" value="NC_027707.1"/>
</dbReference>
<keyword evidence="7" id="KW-0548">Nucleotidyltransferase</keyword>
<dbReference type="KEGG" id="vg:25392295"/>
<proteinExistence type="inferred from homology"/>
<dbReference type="GO" id="GO:0019083">
    <property type="term" value="P:viral transcription"/>
    <property type="evidence" value="ECO:0007669"/>
    <property type="project" value="InterPro"/>
</dbReference>
<evidence type="ECO:0000313" key="12">
    <source>
        <dbReference type="EMBL" id="AKR04252.1"/>
    </source>
</evidence>
<evidence type="ECO:0000256" key="3">
    <source>
        <dbReference type="ARBA" id="ARBA00012418"/>
    </source>
</evidence>
<evidence type="ECO:0000256" key="9">
    <source>
        <dbReference type="ARBA" id="ARBA00023163"/>
    </source>
</evidence>
<dbReference type="GO" id="GO:0000428">
    <property type="term" value="C:DNA-directed RNA polymerase complex"/>
    <property type="evidence" value="ECO:0007669"/>
    <property type="project" value="UniProtKB-KW"/>
</dbReference>
<evidence type="ECO:0000256" key="6">
    <source>
        <dbReference type="ARBA" id="ARBA00022679"/>
    </source>
</evidence>
<evidence type="ECO:0000256" key="8">
    <source>
        <dbReference type="ARBA" id="ARBA00022844"/>
    </source>
</evidence>
<evidence type="ECO:0000256" key="7">
    <source>
        <dbReference type="ARBA" id="ARBA00022695"/>
    </source>
</evidence>
<dbReference type="Pfam" id="PF03396">
    <property type="entry name" value="Pox_RNA_pol_35"/>
    <property type="match status" value="1"/>
</dbReference>
<evidence type="ECO:0000256" key="10">
    <source>
        <dbReference type="ARBA" id="ARBA00026040"/>
    </source>
</evidence>
<evidence type="ECO:0000256" key="5">
    <source>
        <dbReference type="ARBA" id="ARBA00022478"/>
    </source>
</evidence>
<evidence type="ECO:0000256" key="1">
    <source>
        <dbReference type="ARBA" id="ARBA00004328"/>
    </source>
</evidence>
<comment type="similarity">
    <text evidence="2">Belongs to the poxviridae DNA-directed RNA polymerase 35 kDa subunit family.</text>
</comment>
<dbReference type="GeneID" id="25392295"/>
<sequence>MNQTFHVKTKITSPYNALFSTFLTNRYRLPRLTKGIIVSNTTNATHEELLGVLQSIPLYRIFLSKFKNLIGTFDQTDQEHNSTDDVAVFCKLSHDATARRVITLQDFTYFYISQGKMTKYVPETDLEETFFHVLDPVTVQKNTKIDLCFFVASNWTELTPTFIGSSYLDLFSDDEKPMASKEYVHVKPFFKNVTCPVLSSWSTGAFPDTHVNVRFDILSGQENEWKKLMKWILEDLYEYVQGRVLEMPTAISDGHVSLIKTPSFSNVILYAILRNQNVSCINNTVNTIPFTKLDTAGFMKNYKKESDKLLKAITVALDNQVKNE</sequence>
<keyword evidence="9" id="KW-0804">Transcription</keyword>
<dbReference type="GO" id="GO:0003899">
    <property type="term" value="F:DNA-directed RNA polymerase activity"/>
    <property type="evidence" value="ECO:0007669"/>
    <property type="project" value="UniProtKB-EC"/>
</dbReference>
<keyword evidence="6" id="KW-0808">Transferase</keyword>
<keyword evidence="8" id="KW-0946">Virion</keyword>
<gene>
    <name evidence="12" type="ORF">SGPV128</name>
</gene>
<comment type="subunit">
    <text evidence="10">The DNA-dependent RNA polymerase used for intermediate and late genes expression consists of eight subunits 147 kDa, 133 kDa, 35 kDa, 30 kDa, 22 kDa, 19 kDa, 18 kDa and 7 kDa totalling more than 500 kDa in mass. The same holoenzyme, with the addition of the transcription-specificity factor RAP94, is used for early gene expression.</text>
</comment>
<dbReference type="EC" id="2.7.7.6" evidence="3"/>
<dbReference type="EMBL" id="KT159937">
    <property type="protein sequence ID" value="AKR04252.1"/>
    <property type="molecule type" value="Genomic_DNA"/>
</dbReference>
<accession>A0A0H4Y1G3</accession>
<evidence type="ECO:0000256" key="2">
    <source>
        <dbReference type="ARBA" id="ARBA00010538"/>
    </source>
</evidence>
<organism evidence="12 13">
    <name type="scientific">Salmon gill poxvirus</name>
    <dbReference type="NCBI Taxonomy" id="1680908"/>
    <lineage>
        <taxon>Viruses</taxon>
        <taxon>Varidnaviria</taxon>
        <taxon>Bamfordvirae</taxon>
        <taxon>Nucleocytoviricota</taxon>
        <taxon>Pokkesviricetes</taxon>
        <taxon>Chitovirales</taxon>
        <taxon>Poxviridae</taxon>
        <taxon>Chordopoxvirinae</taxon>
        <taxon>Salmonpoxvirus</taxon>
        <taxon>Salmonpoxvirus gillpox</taxon>
        <taxon>Salmon gillpox virus</taxon>
    </lineage>
</organism>
<keyword evidence="13" id="KW-1185">Reference proteome</keyword>
<keyword evidence="5 12" id="KW-0240">DNA-directed RNA polymerase</keyword>
<dbReference type="GO" id="GO:0044423">
    <property type="term" value="C:virion component"/>
    <property type="evidence" value="ECO:0007669"/>
    <property type="project" value="UniProtKB-KW"/>
</dbReference>
<dbReference type="InterPro" id="IPR005059">
    <property type="entry name" value="DNA-dir_RNA_pol_35kDa_poxviral"/>
</dbReference>
<protein>
    <recommendedName>
        <fullName evidence="4">DNA-directed RNA polymerase 35 kDa subunit</fullName>
        <ecNumber evidence="3">2.7.7.6</ecNumber>
    </recommendedName>
</protein>
<evidence type="ECO:0000313" key="13">
    <source>
        <dbReference type="Proteomes" id="UP000105007"/>
    </source>
</evidence>
<reference evidence="12 13" key="1">
    <citation type="journal article" date="2015" name="J. Virol.">
        <title>Salmon gill poxvirus, the deepest representative of the Chordopoxvirinae.</title>
        <authorList>
            <person name="Gjessing M.C."/>
            <person name="Yutin N."/>
            <person name="Tengs T."/>
            <person name="Senkevich T."/>
            <person name="Koonin E.V."/>
            <person name="Ronning H.P."/>
            <person name="Alarson M."/>
            <person name="Ylving S."/>
            <person name="Lie K.-I."/>
            <person name="Saure B."/>
            <person name="Tran L."/>
            <person name="Moss B."/>
            <person name="Dale O.B."/>
        </authorList>
    </citation>
    <scope>NUCLEOTIDE SEQUENCE [LARGE SCALE GENOMIC DNA]</scope>
    <source>
        <strain evidence="12">2012-04-F277-L3G</strain>
    </source>
</reference>